<dbReference type="EMBL" id="SNYH01000013">
    <property type="protein sequence ID" value="TDQ20875.1"/>
    <property type="molecule type" value="Genomic_DNA"/>
</dbReference>
<accession>A0A4R6TA61</accession>
<dbReference type="AlphaFoldDB" id="A0A4R6TA61"/>
<evidence type="ECO:0000313" key="2">
    <source>
        <dbReference type="EMBL" id="TDQ20875.1"/>
    </source>
</evidence>
<organism evidence="2 3">
    <name type="scientific">Tenacibaculum caenipelagi</name>
    <dbReference type="NCBI Taxonomy" id="1325435"/>
    <lineage>
        <taxon>Bacteria</taxon>
        <taxon>Pseudomonadati</taxon>
        <taxon>Bacteroidota</taxon>
        <taxon>Flavobacteriia</taxon>
        <taxon>Flavobacteriales</taxon>
        <taxon>Flavobacteriaceae</taxon>
        <taxon>Tenacibaculum</taxon>
    </lineage>
</organism>
<sequence length="552" mass="61098">MKKILLLSLILTYTSLFSQNDCSDAIVVCGNSGFQNLNATGVGIQELWDSNSCYAVENNSLWVKIKIDKGGTLAFTLTPTNADGSHNTDINVDLDFFIFGPNVSCGNIGHAIRCSTTNPVASNQTNNLTGISNSETDFSEGPGEDGNSFVRLLNVNDNDSYFLVIDRPIGNSNFKIDWTGTATFNKPPTINPPTVGQSYDLEECDDDGTFDNSTEFDLTTYSNSILNDQSNIKVSYHTSDNDAQTNTNPITTPTNFKNTSNPQTIFMRLTNINSDCFSVTDFNITVNNSINLTTPTDYIECDDINSGNNTDGIYSSFLLSSKDNEILGTLDPNTYTISYHLSLTDAQNALNPINKNTPFTNTVRDTQTIYIRVENIVGCLNTTTTFNLVVTPVPKFINTAPYQQCDFDNNPFDGFTSFNLQNKEAEISNNATNITVYFFENQTDLNNNTPITSPENYTNTVPFNQTLLVKIINNTTRCFNTGSLNLIINPTGLSFYPNEYICELDENTANPDAKFSVGSGYSFFDFSFKTQQIINNSSGALSENTHDFQYYR</sequence>
<keyword evidence="1" id="KW-0732">Signal</keyword>
<protein>
    <submittedName>
        <fullName evidence="2">Uncharacterized protein</fullName>
    </submittedName>
</protein>
<evidence type="ECO:0000313" key="3">
    <source>
        <dbReference type="Proteomes" id="UP000295390"/>
    </source>
</evidence>
<reference evidence="2 3" key="1">
    <citation type="submission" date="2019-03" db="EMBL/GenBank/DDBJ databases">
        <title>Genomic Encyclopedia of Type Strains, Phase III (KMG-III): the genomes of soil and plant-associated and newly described type strains.</title>
        <authorList>
            <person name="Whitman W."/>
        </authorList>
    </citation>
    <scope>NUCLEOTIDE SEQUENCE [LARGE SCALE GENOMIC DNA]</scope>
    <source>
        <strain evidence="2 3">CECT 8283</strain>
    </source>
</reference>
<gene>
    <name evidence="2" type="ORF">DFQ07_3183</name>
</gene>
<comment type="caution">
    <text evidence="2">The sequence shown here is derived from an EMBL/GenBank/DDBJ whole genome shotgun (WGS) entry which is preliminary data.</text>
</comment>
<evidence type="ECO:0000256" key="1">
    <source>
        <dbReference type="SAM" id="SignalP"/>
    </source>
</evidence>
<feature type="chain" id="PRO_5020605543" evidence="1">
    <location>
        <begin position="19"/>
        <end position="552"/>
    </location>
</feature>
<dbReference type="Proteomes" id="UP000295390">
    <property type="component" value="Unassembled WGS sequence"/>
</dbReference>
<keyword evidence="3" id="KW-1185">Reference proteome</keyword>
<proteinExistence type="predicted"/>
<feature type="signal peptide" evidence="1">
    <location>
        <begin position="1"/>
        <end position="18"/>
    </location>
</feature>
<feature type="non-terminal residue" evidence="2">
    <location>
        <position position="552"/>
    </location>
</feature>
<name>A0A4R6TA61_9FLAO</name>